<dbReference type="Pfam" id="PF04003">
    <property type="entry name" value="Utp12"/>
    <property type="match status" value="1"/>
</dbReference>
<dbReference type="InterPro" id="IPR015943">
    <property type="entry name" value="WD40/YVTN_repeat-like_dom_sf"/>
</dbReference>
<dbReference type="PROSITE" id="PS50082">
    <property type="entry name" value="WD_REPEATS_2"/>
    <property type="match status" value="2"/>
</dbReference>
<keyword evidence="8" id="KW-1185">Reference proteome</keyword>
<dbReference type="GO" id="GO:0000462">
    <property type="term" value="P:maturation of SSU-rRNA from tricistronic rRNA transcript (SSU-rRNA, 5.8S rRNA, LSU-rRNA)"/>
    <property type="evidence" value="ECO:0007669"/>
    <property type="project" value="TreeGrafter"/>
</dbReference>
<dbReference type="PANTHER" id="PTHR19858">
    <property type="entry name" value="WD40 REPEAT PROTEIN"/>
    <property type="match status" value="1"/>
</dbReference>
<dbReference type="Gene3D" id="3.60.10.10">
    <property type="entry name" value="Endonuclease/exonuclease/phosphatase"/>
    <property type="match status" value="1"/>
</dbReference>
<feature type="domain" description="Reverse transcriptase" evidence="5">
    <location>
        <begin position="594"/>
        <end position="772"/>
    </location>
</feature>
<dbReference type="InterPro" id="IPR036322">
    <property type="entry name" value="WD40_repeat_dom_sf"/>
</dbReference>
<dbReference type="SUPFAM" id="SSF56219">
    <property type="entry name" value="DNase I-like"/>
    <property type="match status" value="1"/>
</dbReference>
<evidence type="ECO:0000313" key="8">
    <source>
        <dbReference type="Proteomes" id="UP000225706"/>
    </source>
</evidence>
<evidence type="ECO:0000256" key="4">
    <source>
        <dbReference type="PROSITE-ProRule" id="PRU00221"/>
    </source>
</evidence>
<dbReference type="InterPro" id="IPR036691">
    <property type="entry name" value="Endo/exonu/phosph_ase_sf"/>
</dbReference>
<comment type="similarity">
    <text evidence="1">Belongs to the WD repeat PWP2 family.</text>
</comment>
<dbReference type="PROSITE" id="PS50294">
    <property type="entry name" value="WD_REPEATS_REGION"/>
    <property type="match status" value="2"/>
</dbReference>
<dbReference type="GO" id="GO:0032040">
    <property type="term" value="C:small-subunit processome"/>
    <property type="evidence" value="ECO:0007669"/>
    <property type="project" value="TreeGrafter"/>
</dbReference>
<evidence type="ECO:0000259" key="6">
    <source>
        <dbReference type="Pfam" id="PF04003"/>
    </source>
</evidence>
<evidence type="ECO:0000313" key="7">
    <source>
        <dbReference type="EMBL" id="PFX28578.1"/>
    </source>
</evidence>
<dbReference type="GO" id="GO:0000028">
    <property type="term" value="P:ribosomal small subunit assembly"/>
    <property type="evidence" value="ECO:0007669"/>
    <property type="project" value="TreeGrafter"/>
</dbReference>
<reference evidence="8" key="1">
    <citation type="journal article" date="2017" name="bioRxiv">
        <title>Comparative analysis of the genomes of Stylophora pistillata and Acropora digitifera provides evidence for extensive differences between species of corals.</title>
        <authorList>
            <person name="Voolstra C.R."/>
            <person name="Li Y."/>
            <person name="Liew Y.J."/>
            <person name="Baumgarten S."/>
            <person name="Zoccola D."/>
            <person name="Flot J.-F."/>
            <person name="Tambutte S."/>
            <person name="Allemand D."/>
            <person name="Aranda M."/>
        </authorList>
    </citation>
    <scope>NUCLEOTIDE SEQUENCE [LARGE SCALE GENOMIC DNA]</scope>
</reference>
<dbReference type="Pfam" id="PF00078">
    <property type="entry name" value="RVT_1"/>
    <property type="match status" value="1"/>
</dbReference>
<dbReference type="STRING" id="50429.A0A2B4SJ32"/>
<sequence length="1076" mass="120472">MDLHQTLFLEVFFIASLQVKLWNMMSGFCFVTFNEHGCAVTGVVFTPSSQVLLSCSLDGTVRAFDLNRYRNFRTFTSPQAVQFSCLSVDSSGEVVCAGSLDTFEIFVWSVKTARLTEVLSGHEGPISGLVFSPSQPLLISGSWDKTVRLWNMFDSKVSWETLCVESDVSTVCVSPDGTQVAVASLDCRITFFDIRGGVEIGTVEGHRDLALGRKASDKITAKSMASSKYFTSLSYSADGKCVLAGGRSKRVCLYHVSQKKLGYVRPSVTAKLIFLVTRFHGGVGLYIHDSIKFKPLDKFSDPDFESLWVWLRPRRLPRGFPCLVAGTVYHPLLGVNNSGMLNHLTTTLTDIVGQYPGCGILMCGDFNQLSLSSVRSQFKLKHIIDKPARGDKILDLILTNLSHTYDENVVYYLPLFGLSDHNVVILRTKKRPSCAGPSSKLISRCDTHASRKAELGQFFSAVDWSILDSAPNNDDRSRQLCDTITAGLDAIMPAVKSEVHLNDPPWITPEFKTLIAKRQQAFMSGDLASFRHLRNTVNQEQKTLRERFFASKVEHLKNTKPSQWWGEVKCIAGMTHASAEEFMVSAFIGLAVLKIIDPDQFGALPKSSTALALTSMPHHWTHATDGMGSAVRVVLFDYRKAFDYIDHQLLTHKIYSLDIPRGVARWVVDFLVHRYQCVKLSADCFSEWGHVPAGVPQGTKLGPWLFLLMINDLRIHQVQTWKYVGDTTVAEIFLRNAVGEAQTAVKVVEYWSKAQKTQLNADKCKVMVIDYKRQKRHFTPLSVDGKELETVESARILEELVGDITSDMLYALSIQEFLHSGNMTEAGPIGLIDDKSDIDLTPTLPGVLKGDMSSRRLQPEIRVNSLQFSPTGQTWAAASSEGLVVYSLESHDLFDPFQLECNVTSERICQASSNKEHTKALILSLRLNEPELICQVMEAVQPCDIPLVTQSLKEPFIERLMQFIVVQLDESRHLHFYLLWCHYMLTVHGQKLKTLASGQSVMLRSLQKSLVRQQENLNKISSSNTYALTYITAFADMLKSNTATDRMLEKPSMLVNNGDKRLNENELQLPIKHKPL</sequence>
<keyword evidence="3" id="KW-0677">Repeat</keyword>
<dbReference type="PROSITE" id="PS00678">
    <property type="entry name" value="WD_REPEATS_1"/>
    <property type="match status" value="1"/>
</dbReference>
<dbReference type="OrthoDB" id="3142434at2759"/>
<dbReference type="Gene3D" id="2.130.10.10">
    <property type="entry name" value="YVTN repeat-like/Quinoprotein amine dehydrogenase"/>
    <property type="match status" value="2"/>
</dbReference>
<dbReference type="InterPro" id="IPR000477">
    <property type="entry name" value="RT_dom"/>
</dbReference>
<feature type="repeat" description="WD" evidence="4">
    <location>
        <begin position="119"/>
        <end position="152"/>
    </location>
</feature>
<proteinExistence type="inferred from homology"/>
<evidence type="ECO:0000259" key="5">
    <source>
        <dbReference type="Pfam" id="PF00078"/>
    </source>
</evidence>
<dbReference type="EMBL" id="LSMT01000081">
    <property type="protein sequence ID" value="PFX28578.1"/>
    <property type="molecule type" value="Genomic_DNA"/>
</dbReference>
<organism evidence="7 8">
    <name type="scientific">Stylophora pistillata</name>
    <name type="common">Smooth cauliflower coral</name>
    <dbReference type="NCBI Taxonomy" id="50429"/>
    <lineage>
        <taxon>Eukaryota</taxon>
        <taxon>Metazoa</taxon>
        <taxon>Cnidaria</taxon>
        <taxon>Anthozoa</taxon>
        <taxon>Hexacorallia</taxon>
        <taxon>Scleractinia</taxon>
        <taxon>Astrocoeniina</taxon>
        <taxon>Pocilloporidae</taxon>
        <taxon>Stylophora</taxon>
    </lineage>
</organism>
<dbReference type="InterPro" id="IPR027145">
    <property type="entry name" value="PWP2"/>
</dbReference>
<feature type="repeat" description="WD" evidence="4">
    <location>
        <begin position="33"/>
        <end position="74"/>
    </location>
</feature>
<comment type="caution">
    <text evidence="7">The sequence shown here is derived from an EMBL/GenBank/DDBJ whole genome shotgun (WGS) entry which is preliminary data.</text>
</comment>
<dbReference type="SMART" id="SM00320">
    <property type="entry name" value="WD40"/>
    <property type="match status" value="6"/>
</dbReference>
<accession>A0A2B4SJ32</accession>
<evidence type="ECO:0000256" key="2">
    <source>
        <dbReference type="ARBA" id="ARBA00022574"/>
    </source>
</evidence>
<dbReference type="PANTHER" id="PTHR19858:SF0">
    <property type="entry name" value="PERIODIC TRYPTOPHAN PROTEIN 2 HOMOLOG"/>
    <property type="match status" value="1"/>
</dbReference>
<dbReference type="InterPro" id="IPR007148">
    <property type="entry name" value="SSU_processome_Utp12"/>
</dbReference>
<dbReference type="Proteomes" id="UP000225706">
    <property type="component" value="Unassembled WGS sequence"/>
</dbReference>
<dbReference type="InterPro" id="IPR001680">
    <property type="entry name" value="WD40_rpt"/>
</dbReference>
<name>A0A2B4SJ32_STYPI</name>
<gene>
    <name evidence="7" type="primary">PWP2</name>
    <name evidence="7" type="ORF">AWC38_SpisGene6715</name>
</gene>
<dbReference type="Pfam" id="PF00400">
    <property type="entry name" value="WD40"/>
    <property type="match status" value="3"/>
</dbReference>
<keyword evidence="2 4" id="KW-0853">WD repeat</keyword>
<evidence type="ECO:0000256" key="1">
    <source>
        <dbReference type="ARBA" id="ARBA00010226"/>
    </source>
</evidence>
<protein>
    <submittedName>
        <fullName evidence="7">Periodic tryptophan protein 2-like</fullName>
    </submittedName>
</protein>
<feature type="domain" description="Small-subunit processome Utp12" evidence="6">
    <location>
        <begin position="928"/>
        <end position="1032"/>
    </location>
</feature>
<evidence type="ECO:0000256" key="3">
    <source>
        <dbReference type="ARBA" id="ARBA00022737"/>
    </source>
</evidence>
<dbReference type="GO" id="GO:0034388">
    <property type="term" value="C:Pwp2p-containing subcomplex of 90S preribosome"/>
    <property type="evidence" value="ECO:0007669"/>
    <property type="project" value="TreeGrafter"/>
</dbReference>
<dbReference type="AlphaFoldDB" id="A0A2B4SJ32"/>
<dbReference type="SUPFAM" id="SSF50978">
    <property type="entry name" value="WD40 repeat-like"/>
    <property type="match status" value="1"/>
</dbReference>
<dbReference type="InterPro" id="IPR019775">
    <property type="entry name" value="WD40_repeat_CS"/>
</dbReference>